<evidence type="ECO:0000313" key="2">
    <source>
        <dbReference type="Proteomes" id="UP000038045"/>
    </source>
</evidence>
<protein>
    <submittedName>
        <fullName evidence="3">Tryptophan synthase</fullName>
    </submittedName>
</protein>
<accession>A0A0N5A5Q6</accession>
<evidence type="ECO:0000256" key="1">
    <source>
        <dbReference type="SAM" id="MobiDB-lite"/>
    </source>
</evidence>
<feature type="compositionally biased region" description="Low complexity" evidence="1">
    <location>
        <begin position="123"/>
        <end position="135"/>
    </location>
</feature>
<dbReference type="WBParaSite" id="PTRK_0001704400.1">
    <property type="protein sequence ID" value="PTRK_0001704400.1"/>
    <property type="gene ID" value="PTRK_0001704400"/>
</dbReference>
<feature type="region of interest" description="Disordered" evidence="1">
    <location>
        <begin position="266"/>
        <end position="423"/>
    </location>
</feature>
<dbReference type="Proteomes" id="UP000038045">
    <property type="component" value="Unplaced"/>
</dbReference>
<keyword evidence="2" id="KW-1185">Reference proteome</keyword>
<dbReference type="AlphaFoldDB" id="A0A0N5A5Q6"/>
<feature type="compositionally biased region" description="Basic residues" evidence="1">
    <location>
        <begin position="377"/>
        <end position="388"/>
    </location>
</feature>
<feature type="compositionally biased region" description="Basic and acidic residues" evidence="1">
    <location>
        <begin position="365"/>
        <end position="376"/>
    </location>
</feature>
<name>A0A0N5A5Q6_PARTI</name>
<sequence>PARHDQHPAGHQGRRRPASRNRGDLMSPLPVSPDLLRANAPVTPAPSKAHDRRCRNRRPARATPDAPDPRPDRAPVVGNGGAARPSRPGSERGDGPDAGDGEPLSARVGAGGRRGPERRRQPGRFGPGLRLGAARHAVRHRRLLEGRRAGPAGAVLRRFPATHAGGRRPFPQHRARPGVRPLLSAHRRPEDAGRAPLRGAGPLRQGIRPRRRHPHGRGTGPDRRLRSGGGGKSRSTAARTGRGSVEDRRECIGGLAGERRLCRRPDEDDRLGARGSAASDGRGDGNGRTGRSGGRRPTARSPAQRRDQGLHRRFRGGFGLLRLSAGPVGRCGEDRRRSGARYRHRRPHPHDGRTSGRALRLAGTGDHRRDDRDGSGRRRPARSGRHPRPGVAVRAGRGRTAHRAEHPGDPRTPSGRGRRLELT</sequence>
<reference evidence="3" key="1">
    <citation type="submission" date="2017-02" db="UniProtKB">
        <authorList>
            <consortium name="WormBaseParasite"/>
        </authorList>
    </citation>
    <scope>IDENTIFICATION</scope>
</reference>
<feature type="compositionally biased region" description="Basic residues" evidence="1">
    <location>
        <begin position="50"/>
        <end position="60"/>
    </location>
</feature>
<feature type="region of interest" description="Disordered" evidence="1">
    <location>
        <begin position="154"/>
        <end position="250"/>
    </location>
</feature>
<feature type="compositionally biased region" description="Basic residues" evidence="1">
    <location>
        <begin position="338"/>
        <end position="348"/>
    </location>
</feature>
<feature type="region of interest" description="Disordered" evidence="1">
    <location>
        <begin position="1"/>
        <end position="135"/>
    </location>
</feature>
<evidence type="ECO:0000313" key="3">
    <source>
        <dbReference type="WBParaSite" id="PTRK_0001704400.1"/>
    </source>
</evidence>
<proteinExistence type="predicted"/>
<organism evidence="2 3">
    <name type="scientific">Parastrongyloides trichosuri</name>
    <name type="common">Possum-specific nematode worm</name>
    <dbReference type="NCBI Taxonomy" id="131310"/>
    <lineage>
        <taxon>Eukaryota</taxon>
        <taxon>Metazoa</taxon>
        <taxon>Ecdysozoa</taxon>
        <taxon>Nematoda</taxon>
        <taxon>Chromadorea</taxon>
        <taxon>Rhabditida</taxon>
        <taxon>Tylenchina</taxon>
        <taxon>Panagrolaimomorpha</taxon>
        <taxon>Strongyloidoidea</taxon>
        <taxon>Strongyloididae</taxon>
        <taxon>Parastrongyloides</taxon>
    </lineage>
</organism>
<feature type="compositionally biased region" description="Basic residues" evidence="1">
    <location>
        <begin position="207"/>
        <end position="216"/>
    </location>
</feature>